<dbReference type="AlphaFoldDB" id="A0A0A9BV71"/>
<proteinExistence type="predicted"/>
<name>A0A0A9BV71_ARUDO</name>
<evidence type="ECO:0000313" key="1">
    <source>
        <dbReference type="EMBL" id="JAD63137.1"/>
    </source>
</evidence>
<sequence>MKATKGPDNVYAVDLLLTRIRHT</sequence>
<dbReference type="EMBL" id="GBRH01234758">
    <property type="protein sequence ID" value="JAD63137.1"/>
    <property type="molecule type" value="Transcribed_RNA"/>
</dbReference>
<protein>
    <submittedName>
        <fullName evidence="1">Uncharacterized protein</fullName>
    </submittedName>
</protein>
<reference evidence="1" key="2">
    <citation type="journal article" date="2015" name="Data Brief">
        <title>Shoot transcriptome of the giant reed, Arundo donax.</title>
        <authorList>
            <person name="Barrero R.A."/>
            <person name="Guerrero F.D."/>
            <person name="Moolhuijzen P."/>
            <person name="Goolsby J.A."/>
            <person name="Tidwell J."/>
            <person name="Bellgard S.E."/>
            <person name="Bellgard M.I."/>
        </authorList>
    </citation>
    <scope>NUCLEOTIDE SEQUENCE</scope>
    <source>
        <tissue evidence="1">Shoot tissue taken approximately 20 cm above the soil surface</tissue>
    </source>
</reference>
<accession>A0A0A9BV71</accession>
<reference evidence="1" key="1">
    <citation type="submission" date="2014-09" db="EMBL/GenBank/DDBJ databases">
        <authorList>
            <person name="Magalhaes I.L.F."/>
            <person name="Oliveira U."/>
            <person name="Santos F.R."/>
            <person name="Vidigal T.H.D.A."/>
            <person name="Brescovit A.D."/>
            <person name="Santos A.J."/>
        </authorList>
    </citation>
    <scope>NUCLEOTIDE SEQUENCE</scope>
    <source>
        <tissue evidence="1">Shoot tissue taken approximately 20 cm above the soil surface</tissue>
    </source>
</reference>
<organism evidence="1">
    <name type="scientific">Arundo donax</name>
    <name type="common">Giant reed</name>
    <name type="synonym">Donax arundinaceus</name>
    <dbReference type="NCBI Taxonomy" id="35708"/>
    <lineage>
        <taxon>Eukaryota</taxon>
        <taxon>Viridiplantae</taxon>
        <taxon>Streptophyta</taxon>
        <taxon>Embryophyta</taxon>
        <taxon>Tracheophyta</taxon>
        <taxon>Spermatophyta</taxon>
        <taxon>Magnoliopsida</taxon>
        <taxon>Liliopsida</taxon>
        <taxon>Poales</taxon>
        <taxon>Poaceae</taxon>
        <taxon>PACMAD clade</taxon>
        <taxon>Arundinoideae</taxon>
        <taxon>Arundineae</taxon>
        <taxon>Arundo</taxon>
    </lineage>
</organism>